<evidence type="ECO:0000256" key="1">
    <source>
        <dbReference type="ARBA" id="ARBA00022737"/>
    </source>
</evidence>
<proteinExistence type="predicted"/>
<feature type="repeat" description="ANK" evidence="3">
    <location>
        <begin position="73"/>
        <end position="101"/>
    </location>
</feature>
<dbReference type="Pfam" id="PF12796">
    <property type="entry name" value="Ank_2"/>
    <property type="match status" value="1"/>
</dbReference>
<dbReference type="InterPro" id="IPR002110">
    <property type="entry name" value="Ankyrin_rpt"/>
</dbReference>
<feature type="repeat" description="ANK" evidence="3">
    <location>
        <begin position="105"/>
        <end position="137"/>
    </location>
</feature>
<evidence type="ECO:0000313" key="4">
    <source>
        <dbReference type="EMBL" id="MFB9679158.1"/>
    </source>
</evidence>
<sequence>MREDDLVAAATIGEAGEVRRLLEGVVHPDGPGEDGSTALYRAAVRGDAGIVRTALAAGADPDRESGGEGEGLPLCAAAAWGHLEAVVALLDAGADPDRREDIERTAMTALHWAATNEHLAVVRTLLDRGADPDLDDSAGRTALSHAAERGATAVVRILLDHGANPASAGSQDRGPLDLARRYAGRDIEAEVLARAAEHAPRGARITVRREESEGGDVRIVAEVRDDTGRLRSESRLGTGHAEIIRLLETWTAGHVNRP</sequence>
<dbReference type="SMART" id="SM00248">
    <property type="entry name" value="ANK"/>
    <property type="match status" value="4"/>
</dbReference>
<dbReference type="EMBL" id="JBHMBS010000014">
    <property type="protein sequence ID" value="MFB9679158.1"/>
    <property type="molecule type" value="Genomic_DNA"/>
</dbReference>
<protein>
    <submittedName>
        <fullName evidence="4">Ankyrin repeat domain-containing protein</fullName>
    </submittedName>
</protein>
<evidence type="ECO:0000256" key="2">
    <source>
        <dbReference type="ARBA" id="ARBA00023043"/>
    </source>
</evidence>
<reference evidence="4 5" key="1">
    <citation type="submission" date="2024-09" db="EMBL/GenBank/DDBJ databases">
        <authorList>
            <person name="Sun Q."/>
            <person name="Mori K."/>
        </authorList>
    </citation>
    <scope>NUCLEOTIDE SEQUENCE [LARGE SCALE GENOMIC DNA]</scope>
    <source>
        <strain evidence="4 5">JCM 3028</strain>
    </source>
</reference>
<dbReference type="SUPFAM" id="SSF48403">
    <property type="entry name" value="Ankyrin repeat"/>
    <property type="match status" value="1"/>
</dbReference>
<dbReference type="PROSITE" id="PS50297">
    <property type="entry name" value="ANK_REP_REGION"/>
    <property type="match status" value="3"/>
</dbReference>
<feature type="repeat" description="ANK" evidence="3">
    <location>
        <begin position="34"/>
        <end position="66"/>
    </location>
</feature>
<dbReference type="PANTHER" id="PTHR24171">
    <property type="entry name" value="ANKYRIN REPEAT DOMAIN-CONTAINING PROTEIN 39-RELATED"/>
    <property type="match status" value="1"/>
</dbReference>
<keyword evidence="2 3" id="KW-0040">ANK repeat</keyword>
<name>A0ABV5TNH3_9ACTN</name>
<comment type="caution">
    <text evidence="4">The sequence shown here is derived from an EMBL/GenBank/DDBJ whole genome shotgun (WGS) entry which is preliminary data.</text>
</comment>
<dbReference type="Pfam" id="PF00023">
    <property type="entry name" value="Ank"/>
    <property type="match status" value="1"/>
</dbReference>
<keyword evidence="1" id="KW-0677">Repeat</keyword>
<accession>A0ABV5TNH3</accession>
<organism evidence="4 5">
    <name type="scientific">Streptosporangium vulgare</name>
    <dbReference type="NCBI Taxonomy" id="46190"/>
    <lineage>
        <taxon>Bacteria</taxon>
        <taxon>Bacillati</taxon>
        <taxon>Actinomycetota</taxon>
        <taxon>Actinomycetes</taxon>
        <taxon>Streptosporangiales</taxon>
        <taxon>Streptosporangiaceae</taxon>
        <taxon>Streptosporangium</taxon>
    </lineage>
</organism>
<dbReference type="RefSeq" id="WP_386160474.1">
    <property type="nucleotide sequence ID" value="NZ_JBHMBS010000014.1"/>
</dbReference>
<evidence type="ECO:0000256" key="3">
    <source>
        <dbReference type="PROSITE-ProRule" id="PRU00023"/>
    </source>
</evidence>
<gene>
    <name evidence="4" type="ORF">ACFFRH_27085</name>
</gene>
<evidence type="ECO:0000313" key="5">
    <source>
        <dbReference type="Proteomes" id="UP001589610"/>
    </source>
</evidence>
<dbReference type="InterPro" id="IPR036770">
    <property type="entry name" value="Ankyrin_rpt-contain_sf"/>
</dbReference>
<keyword evidence="5" id="KW-1185">Reference proteome</keyword>
<feature type="repeat" description="ANK" evidence="3">
    <location>
        <begin position="138"/>
        <end position="170"/>
    </location>
</feature>
<dbReference type="Gene3D" id="1.25.40.20">
    <property type="entry name" value="Ankyrin repeat-containing domain"/>
    <property type="match status" value="2"/>
</dbReference>
<dbReference type="Proteomes" id="UP001589610">
    <property type="component" value="Unassembled WGS sequence"/>
</dbReference>
<dbReference type="PROSITE" id="PS50088">
    <property type="entry name" value="ANK_REPEAT"/>
    <property type="match status" value="4"/>
</dbReference>